<dbReference type="InterPro" id="IPR058163">
    <property type="entry name" value="LysR-type_TF_proteobact-type"/>
</dbReference>
<name>A0A853FD20_9BURK</name>
<comment type="similarity">
    <text evidence="1">Belongs to the LysR transcriptional regulatory family.</text>
</comment>
<dbReference type="Gene3D" id="1.10.10.10">
    <property type="entry name" value="Winged helix-like DNA-binding domain superfamily/Winged helix DNA-binding domain"/>
    <property type="match status" value="1"/>
</dbReference>
<proteinExistence type="inferred from homology"/>
<dbReference type="FunFam" id="1.10.10.10:FF:000038">
    <property type="entry name" value="Glycine cleavage system transcriptional activator"/>
    <property type="match status" value="1"/>
</dbReference>
<protein>
    <submittedName>
        <fullName evidence="6">LysR family transcriptional regulator</fullName>
    </submittedName>
</protein>
<dbReference type="Pfam" id="PF00126">
    <property type="entry name" value="HTH_1"/>
    <property type="match status" value="1"/>
</dbReference>
<dbReference type="PROSITE" id="PS50931">
    <property type="entry name" value="HTH_LYSR"/>
    <property type="match status" value="1"/>
</dbReference>
<dbReference type="OrthoDB" id="5526340at2"/>
<keyword evidence="2" id="KW-0805">Transcription regulation</keyword>
<comment type="caution">
    <text evidence="6">The sequence shown here is derived from an EMBL/GenBank/DDBJ whole genome shotgun (WGS) entry which is preliminary data.</text>
</comment>
<dbReference type="PANTHER" id="PTHR30537:SF74">
    <property type="entry name" value="HTH-TYPE TRANSCRIPTIONAL REGULATOR TRPI"/>
    <property type="match status" value="1"/>
</dbReference>
<dbReference type="RefSeq" id="WP_129969922.1">
    <property type="nucleotide sequence ID" value="NZ_JACCEW010000004.1"/>
</dbReference>
<dbReference type="SUPFAM" id="SSF53850">
    <property type="entry name" value="Periplasmic binding protein-like II"/>
    <property type="match status" value="1"/>
</dbReference>
<evidence type="ECO:0000256" key="1">
    <source>
        <dbReference type="ARBA" id="ARBA00009437"/>
    </source>
</evidence>
<dbReference type="InterPro" id="IPR036390">
    <property type="entry name" value="WH_DNA-bd_sf"/>
</dbReference>
<dbReference type="PRINTS" id="PR00039">
    <property type="entry name" value="HTHLYSR"/>
</dbReference>
<dbReference type="GO" id="GO:0003700">
    <property type="term" value="F:DNA-binding transcription factor activity"/>
    <property type="evidence" value="ECO:0007669"/>
    <property type="project" value="InterPro"/>
</dbReference>
<dbReference type="AlphaFoldDB" id="A0A853FD20"/>
<reference evidence="6 7" key="1">
    <citation type="submission" date="2020-07" db="EMBL/GenBank/DDBJ databases">
        <title>Taxonomic revisions and descriptions of new bacterial species based on genomic comparisons in the high-G+C-content subgroup of the family Alcaligenaceae.</title>
        <authorList>
            <person name="Szabo A."/>
            <person name="Felfoldi T."/>
        </authorList>
    </citation>
    <scope>NUCLEOTIDE SEQUENCE [LARGE SCALE GENOMIC DNA]</scope>
    <source>
        <strain evidence="6 7">DSM 25264</strain>
    </source>
</reference>
<dbReference type="GO" id="GO:0043565">
    <property type="term" value="F:sequence-specific DNA binding"/>
    <property type="evidence" value="ECO:0007669"/>
    <property type="project" value="TreeGrafter"/>
</dbReference>
<dbReference type="InterPro" id="IPR036388">
    <property type="entry name" value="WH-like_DNA-bd_sf"/>
</dbReference>
<sequence>MPAYTSRPKFPSLNALKAFEAAARHQSFTKAAQELHVTAGAIAQQIKLLEDWLGCPLFQRSAQGIKLTPEAQQALPPLSAAFDQLSAAVSHLRQVNTPTEISIAALPSVALLWLSPRLPALSSAFPEHYFSVTAMEQPPNFRREPYDLAVFYVRDAPEGMVRIGLGRDELFPVCAPRLLAQAQSNGQHWSSLRLLHDTIWRNYWQLWLDEARVPGVQPATGAEFSLYSMARQAAIDGAGVLMGRSSLIDDALQHGLLVPVSELRVPAPDELSILLPDSAPSSAQFRPLVSRLQALAGQPATQA</sequence>
<evidence type="ECO:0000256" key="3">
    <source>
        <dbReference type="ARBA" id="ARBA00023125"/>
    </source>
</evidence>
<evidence type="ECO:0000259" key="5">
    <source>
        <dbReference type="PROSITE" id="PS50931"/>
    </source>
</evidence>
<evidence type="ECO:0000313" key="6">
    <source>
        <dbReference type="EMBL" id="NYT37973.1"/>
    </source>
</evidence>
<dbReference type="InterPro" id="IPR000847">
    <property type="entry name" value="LysR_HTH_N"/>
</dbReference>
<dbReference type="SUPFAM" id="SSF46785">
    <property type="entry name" value="Winged helix' DNA-binding domain"/>
    <property type="match status" value="1"/>
</dbReference>
<keyword evidence="4" id="KW-0804">Transcription</keyword>
<accession>A0A853FD20</accession>
<gene>
    <name evidence="6" type="ORF">H0A68_13890</name>
</gene>
<dbReference type="EMBL" id="JACCEW010000004">
    <property type="protein sequence ID" value="NYT37973.1"/>
    <property type="molecule type" value="Genomic_DNA"/>
</dbReference>
<feature type="domain" description="HTH lysR-type" evidence="5">
    <location>
        <begin position="11"/>
        <end position="68"/>
    </location>
</feature>
<dbReference type="Pfam" id="PF03466">
    <property type="entry name" value="LysR_substrate"/>
    <property type="match status" value="1"/>
</dbReference>
<keyword evidence="7" id="KW-1185">Reference proteome</keyword>
<keyword evidence="3" id="KW-0238">DNA-binding</keyword>
<evidence type="ECO:0000256" key="4">
    <source>
        <dbReference type="ARBA" id="ARBA00023163"/>
    </source>
</evidence>
<dbReference type="InterPro" id="IPR005119">
    <property type="entry name" value="LysR_subst-bd"/>
</dbReference>
<dbReference type="PANTHER" id="PTHR30537">
    <property type="entry name" value="HTH-TYPE TRANSCRIPTIONAL REGULATOR"/>
    <property type="match status" value="1"/>
</dbReference>
<organism evidence="6 7">
    <name type="scientific">Allopusillimonas soli</name>
    <dbReference type="NCBI Taxonomy" id="659016"/>
    <lineage>
        <taxon>Bacteria</taxon>
        <taxon>Pseudomonadati</taxon>
        <taxon>Pseudomonadota</taxon>
        <taxon>Betaproteobacteria</taxon>
        <taxon>Burkholderiales</taxon>
        <taxon>Alcaligenaceae</taxon>
        <taxon>Allopusillimonas</taxon>
    </lineage>
</organism>
<dbReference type="Gene3D" id="3.40.190.10">
    <property type="entry name" value="Periplasmic binding protein-like II"/>
    <property type="match status" value="2"/>
</dbReference>
<evidence type="ECO:0000313" key="7">
    <source>
        <dbReference type="Proteomes" id="UP000580517"/>
    </source>
</evidence>
<dbReference type="Proteomes" id="UP000580517">
    <property type="component" value="Unassembled WGS sequence"/>
</dbReference>
<dbReference type="GO" id="GO:0006351">
    <property type="term" value="P:DNA-templated transcription"/>
    <property type="evidence" value="ECO:0007669"/>
    <property type="project" value="TreeGrafter"/>
</dbReference>
<evidence type="ECO:0000256" key="2">
    <source>
        <dbReference type="ARBA" id="ARBA00023015"/>
    </source>
</evidence>